<feature type="chain" id="PRO_5043574045" description="Lipase" evidence="9">
    <location>
        <begin position="19"/>
        <end position="400"/>
    </location>
</feature>
<dbReference type="Proteomes" id="UP001432027">
    <property type="component" value="Unassembled WGS sequence"/>
</dbReference>
<feature type="domain" description="AB hydrolase-1" evidence="10">
    <location>
        <begin position="97"/>
        <end position="203"/>
    </location>
</feature>
<feature type="active site" description="Charge relay system" evidence="8">
    <location>
        <position position="369"/>
    </location>
</feature>
<keyword evidence="2 9" id="KW-0732">Signal</keyword>
<feature type="active site" description="Nucleophile" evidence="8">
    <location>
        <position position="163"/>
    </location>
</feature>
<dbReference type="Pfam" id="PF04083">
    <property type="entry name" value="Abhydro_lipase"/>
    <property type="match status" value="1"/>
</dbReference>
<evidence type="ECO:0000256" key="4">
    <source>
        <dbReference type="ARBA" id="ARBA00022963"/>
    </source>
</evidence>
<dbReference type="AlphaFoldDB" id="A0AAV5TDA2"/>
<dbReference type="EMBL" id="BTSX01000004">
    <property type="protein sequence ID" value="GMS92282.1"/>
    <property type="molecule type" value="Genomic_DNA"/>
</dbReference>
<keyword evidence="3 7" id="KW-0378">Hydrolase</keyword>
<feature type="active site" description="Charge relay system" evidence="8">
    <location>
        <position position="337"/>
    </location>
</feature>
<accession>A0AAV5TDA2</accession>
<comment type="caution">
    <text evidence="12">The sequence shown here is derived from an EMBL/GenBank/DDBJ whole genome shotgun (WGS) entry which is preliminary data.</text>
</comment>
<evidence type="ECO:0000313" key="13">
    <source>
        <dbReference type="Proteomes" id="UP001432027"/>
    </source>
</evidence>
<dbReference type="InterPro" id="IPR029058">
    <property type="entry name" value="AB_hydrolase_fold"/>
</dbReference>
<dbReference type="InterPro" id="IPR006693">
    <property type="entry name" value="AB_hydrolase_lipase"/>
</dbReference>
<sequence>MLAHVVLMLSNLLFTVSSDPEMSMTVPQIIDRWGYPFESHEVITEDGYILSIFRITHGLNSSDSVRTCPPIIMDPSLLCDSSEFIMNPPESSPAMILADAGFDVFLMNHRGTTYSRKHRDFSTSDSRYWKFTIDEYAKYDNTAVIDYVLNLTSDTSLYWLGHSQGTTLGFMMLSERLDYNKKIRAMFQIAPPGTAHFARGLVRIILLIYHITKPLTDLYQLTMGSHEVGISNRAIPQMITSFFCATPYIDQICRGAMHFLLGPQSMSFNLSRWPVYVSHLPSSTSSWNMLHWFQIATHEKLEHFSGKHSGNSDLPLDTAYDLSRVLAPVYIFCSSSDWLVTPRDIEEDLLPLLKRGVVKGVFRVPGYNHLDFVLATDNAEKVFSRIIDIVEKQETDIRKL</sequence>
<evidence type="ECO:0000256" key="1">
    <source>
        <dbReference type="ARBA" id="ARBA00010701"/>
    </source>
</evidence>
<gene>
    <name evidence="12" type="ORF">PENTCL1PPCAC_14457</name>
</gene>
<comment type="similarity">
    <text evidence="1 7">Belongs to the AB hydrolase superfamily. Lipase family.</text>
</comment>
<reference evidence="12" key="1">
    <citation type="submission" date="2023-10" db="EMBL/GenBank/DDBJ databases">
        <title>Genome assembly of Pristionchus species.</title>
        <authorList>
            <person name="Yoshida K."/>
            <person name="Sommer R.J."/>
        </authorList>
    </citation>
    <scope>NUCLEOTIDE SEQUENCE</scope>
    <source>
        <strain evidence="12">RS0144</strain>
    </source>
</reference>
<evidence type="ECO:0000256" key="7">
    <source>
        <dbReference type="PIRNR" id="PIRNR000862"/>
    </source>
</evidence>
<evidence type="ECO:0000256" key="8">
    <source>
        <dbReference type="PIRSR" id="PIRSR000862-1"/>
    </source>
</evidence>
<dbReference type="PANTHER" id="PTHR11005">
    <property type="entry name" value="LYSOSOMAL ACID LIPASE-RELATED"/>
    <property type="match status" value="1"/>
</dbReference>
<dbReference type="InterPro" id="IPR025483">
    <property type="entry name" value="Lipase_euk"/>
</dbReference>
<dbReference type="InterPro" id="IPR000073">
    <property type="entry name" value="AB_hydrolase_1"/>
</dbReference>
<name>A0AAV5TDA2_9BILA</name>
<evidence type="ECO:0000256" key="2">
    <source>
        <dbReference type="ARBA" id="ARBA00022729"/>
    </source>
</evidence>
<organism evidence="12 13">
    <name type="scientific">Pristionchus entomophagus</name>
    <dbReference type="NCBI Taxonomy" id="358040"/>
    <lineage>
        <taxon>Eukaryota</taxon>
        <taxon>Metazoa</taxon>
        <taxon>Ecdysozoa</taxon>
        <taxon>Nematoda</taxon>
        <taxon>Chromadorea</taxon>
        <taxon>Rhabditida</taxon>
        <taxon>Rhabditina</taxon>
        <taxon>Diplogasteromorpha</taxon>
        <taxon>Diplogasteroidea</taxon>
        <taxon>Neodiplogasteridae</taxon>
        <taxon>Pristionchus</taxon>
    </lineage>
</organism>
<keyword evidence="5" id="KW-0443">Lipid metabolism</keyword>
<dbReference type="Gene3D" id="3.40.50.1820">
    <property type="entry name" value="alpha/beta hydrolase"/>
    <property type="match status" value="1"/>
</dbReference>
<dbReference type="PIRSF" id="PIRSF000862">
    <property type="entry name" value="Steryl_ester_lip"/>
    <property type="match status" value="1"/>
</dbReference>
<dbReference type="FunFam" id="3.40.50.1820:FF:000057">
    <property type="entry name" value="Lipase"/>
    <property type="match status" value="1"/>
</dbReference>
<protein>
    <recommendedName>
        <fullName evidence="7">Lipase</fullName>
    </recommendedName>
</protein>
<keyword evidence="6" id="KW-0325">Glycoprotein</keyword>
<evidence type="ECO:0000313" key="12">
    <source>
        <dbReference type="EMBL" id="GMS92282.1"/>
    </source>
</evidence>
<feature type="domain" description="Partial AB-hydrolase lipase" evidence="11">
    <location>
        <begin position="26"/>
        <end position="87"/>
    </location>
</feature>
<feature type="signal peptide" evidence="9">
    <location>
        <begin position="1"/>
        <end position="18"/>
    </location>
</feature>
<keyword evidence="4 7" id="KW-0442">Lipid degradation</keyword>
<evidence type="ECO:0000256" key="5">
    <source>
        <dbReference type="ARBA" id="ARBA00023098"/>
    </source>
</evidence>
<evidence type="ECO:0000256" key="3">
    <source>
        <dbReference type="ARBA" id="ARBA00022801"/>
    </source>
</evidence>
<evidence type="ECO:0000259" key="10">
    <source>
        <dbReference type="Pfam" id="PF00561"/>
    </source>
</evidence>
<dbReference type="Pfam" id="PF00561">
    <property type="entry name" value="Abhydrolase_1"/>
    <property type="match status" value="1"/>
</dbReference>
<keyword evidence="13" id="KW-1185">Reference proteome</keyword>
<evidence type="ECO:0000256" key="6">
    <source>
        <dbReference type="ARBA" id="ARBA00023180"/>
    </source>
</evidence>
<dbReference type="SUPFAM" id="SSF53474">
    <property type="entry name" value="alpha/beta-Hydrolases"/>
    <property type="match status" value="1"/>
</dbReference>
<proteinExistence type="inferred from homology"/>
<evidence type="ECO:0000256" key="9">
    <source>
        <dbReference type="SAM" id="SignalP"/>
    </source>
</evidence>
<dbReference type="GO" id="GO:0016042">
    <property type="term" value="P:lipid catabolic process"/>
    <property type="evidence" value="ECO:0007669"/>
    <property type="project" value="UniProtKB-KW"/>
</dbReference>
<evidence type="ECO:0000259" key="11">
    <source>
        <dbReference type="Pfam" id="PF04083"/>
    </source>
</evidence>
<dbReference type="GO" id="GO:0016788">
    <property type="term" value="F:hydrolase activity, acting on ester bonds"/>
    <property type="evidence" value="ECO:0007669"/>
    <property type="project" value="InterPro"/>
</dbReference>